<accession>A0A1D9PVH2</accession>
<dbReference type="InterPro" id="IPR011009">
    <property type="entry name" value="Kinase-like_dom_sf"/>
</dbReference>
<evidence type="ECO:0000313" key="2">
    <source>
        <dbReference type="Proteomes" id="UP000177798"/>
    </source>
</evidence>
<dbReference type="PANTHER" id="PTHR36091:SF2">
    <property type="entry name" value="AMINOGLYCOSIDE PHOSPHOTRANSFERASE DOMAIN-CONTAINING PROTEIN"/>
    <property type="match status" value="1"/>
</dbReference>
<dbReference type="OrthoDB" id="2968323at2759"/>
<proteinExistence type="predicted"/>
<dbReference type="PANTHER" id="PTHR36091">
    <property type="entry name" value="ALTERED INHERITANCE OF MITOCHONDRIA PROTEIN 9, MITOCHONDRIAL"/>
    <property type="match status" value="1"/>
</dbReference>
<dbReference type="InterPro" id="IPR051035">
    <property type="entry name" value="Mito_inheritance_9"/>
</dbReference>
<dbReference type="EMBL" id="CP017815">
    <property type="protein sequence ID" value="APA06715.1"/>
    <property type="molecule type" value="Genomic_DNA"/>
</dbReference>
<gene>
    <name evidence="1" type="ORF">sscle_02g014850</name>
</gene>
<sequence>MDFARAVLNIPVPKVFAWSASANNPVEAEYIIMEEAPGTKLEDVWAGKTIFEKTEIVDGLVEIEKKLLSASFKKYGNIYFANDSFPGCEAAEIVGDIPAELKRLVAERFVIGPVVDRDFWNGRRASMDIDRGPCKFNPFELKYNYTFLCQYVGKTPQDYLTAIANREIAWISSFAVPRAPKDVLISSKAQNSPTSHISLYKMFLSTIPYLFPEKKRLYCSTLWHWDIHSANLFVEGNRITSLIDWQDTWAGPLFLQFRNPKLVHYNGEVLLKLPEDYESLEQGDEKTRTRKQVEKSIILYTYETETDKNNPLLSEILRIHHGLTRRETVKFASNTWDGDIIPFRQCLIRIERLVSPSFYYVWNY</sequence>
<name>A0A1D9PVH2_SCLS1</name>
<dbReference type="Proteomes" id="UP000177798">
    <property type="component" value="Chromosome 2"/>
</dbReference>
<dbReference type="VEuPathDB" id="FungiDB:sscle_02g014850"/>
<dbReference type="SUPFAM" id="SSF56112">
    <property type="entry name" value="Protein kinase-like (PK-like)"/>
    <property type="match status" value="1"/>
</dbReference>
<reference evidence="2" key="1">
    <citation type="journal article" date="2017" name="Genome Biol. Evol.">
        <title>The complete genome sequence of the phytopathogenic fungus Sclerotinia sclerotiorum reveals insights into the genome architecture of broad host range pathogens.</title>
        <authorList>
            <person name="Derbyshire M."/>
            <person name="Denton-Giles M."/>
            <person name="Hegedus D."/>
            <person name="Seifbarghy S."/>
            <person name="Rollins J."/>
            <person name="van Kan J."/>
            <person name="Seidl M.F."/>
            <person name="Faino L."/>
            <person name="Mbengue M."/>
            <person name="Navaud O."/>
            <person name="Raffaele S."/>
            <person name="Hammond-Kosack K."/>
            <person name="Heard S."/>
            <person name="Oliver R."/>
        </authorList>
    </citation>
    <scope>NUCLEOTIDE SEQUENCE [LARGE SCALE GENOMIC DNA]</scope>
    <source>
        <strain evidence="2">ATCC 18683 / 1980 / Ss-1</strain>
    </source>
</reference>
<protein>
    <submittedName>
        <fullName evidence="1">Uncharacterized protein</fullName>
    </submittedName>
</protein>
<dbReference type="AlphaFoldDB" id="A0A1D9PVH2"/>
<organism evidence="1 2">
    <name type="scientific">Sclerotinia sclerotiorum (strain ATCC 18683 / 1980 / Ss-1)</name>
    <name type="common">White mold</name>
    <name type="synonym">Whetzelinia sclerotiorum</name>
    <dbReference type="NCBI Taxonomy" id="665079"/>
    <lineage>
        <taxon>Eukaryota</taxon>
        <taxon>Fungi</taxon>
        <taxon>Dikarya</taxon>
        <taxon>Ascomycota</taxon>
        <taxon>Pezizomycotina</taxon>
        <taxon>Leotiomycetes</taxon>
        <taxon>Helotiales</taxon>
        <taxon>Sclerotiniaceae</taxon>
        <taxon>Sclerotinia</taxon>
    </lineage>
</organism>
<evidence type="ECO:0000313" key="1">
    <source>
        <dbReference type="EMBL" id="APA06715.1"/>
    </source>
</evidence>